<keyword evidence="2" id="KW-1133">Transmembrane helix</keyword>
<dbReference type="Proteomes" id="UP000663193">
    <property type="component" value="Chromosome 1"/>
</dbReference>
<dbReference type="OMA" id="EDINIHR"/>
<accession>A0A7U2EPE5</accession>
<proteinExistence type="predicted"/>
<evidence type="ECO:0000313" key="3">
    <source>
        <dbReference type="EMBL" id="QRC90527.1"/>
    </source>
</evidence>
<feature type="transmembrane region" description="Helical" evidence="2">
    <location>
        <begin position="302"/>
        <end position="325"/>
    </location>
</feature>
<name>A0A7U2EPE5_PHANO</name>
<feature type="region of interest" description="Disordered" evidence="1">
    <location>
        <begin position="1"/>
        <end position="25"/>
    </location>
</feature>
<evidence type="ECO:0000256" key="2">
    <source>
        <dbReference type="SAM" id="Phobius"/>
    </source>
</evidence>
<evidence type="ECO:0000313" key="4">
    <source>
        <dbReference type="Proteomes" id="UP000663193"/>
    </source>
</evidence>
<reference evidence="4" key="1">
    <citation type="journal article" date="2021" name="BMC Genomics">
        <title>Chromosome-level genome assembly and manually-curated proteome of model necrotroph Parastagonospora nodorum Sn15 reveals a genome-wide trove of candidate effector homologs, and redundancy of virulence-related functions within an accessory chromosome.</title>
        <authorList>
            <person name="Bertazzoni S."/>
            <person name="Jones D.A.B."/>
            <person name="Phan H.T."/>
            <person name="Tan K.-C."/>
            <person name="Hane J.K."/>
        </authorList>
    </citation>
    <scope>NUCLEOTIDE SEQUENCE [LARGE SCALE GENOMIC DNA]</scope>
    <source>
        <strain evidence="4">SN15 / ATCC MYA-4574 / FGSC 10173)</strain>
    </source>
</reference>
<keyword evidence="4" id="KW-1185">Reference proteome</keyword>
<protein>
    <submittedName>
        <fullName evidence="3">Uncharacterized protein</fullName>
    </submittedName>
</protein>
<dbReference type="RefSeq" id="XP_001790738.1">
    <property type="nucleotide sequence ID" value="XM_001790686.1"/>
</dbReference>
<feature type="compositionally biased region" description="Polar residues" evidence="1">
    <location>
        <begin position="9"/>
        <end position="19"/>
    </location>
</feature>
<evidence type="ECO:0000256" key="1">
    <source>
        <dbReference type="SAM" id="MobiDB-lite"/>
    </source>
</evidence>
<dbReference type="VEuPathDB" id="FungiDB:JI435_000400"/>
<dbReference type="EMBL" id="CP069023">
    <property type="protein sequence ID" value="QRC90527.1"/>
    <property type="molecule type" value="Genomic_DNA"/>
</dbReference>
<keyword evidence="2" id="KW-0472">Membrane</keyword>
<gene>
    <name evidence="3" type="ORF">JI435_000400</name>
</gene>
<organism evidence="3 4">
    <name type="scientific">Phaeosphaeria nodorum (strain SN15 / ATCC MYA-4574 / FGSC 10173)</name>
    <name type="common">Glume blotch fungus</name>
    <name type="synonym">Parastagonospora nodorum</name>
    <dbReference type="NCBI Taxonomy" id="321614"/>
    <lineage>
        <taxon>Eukaryota</taxon>
        <taxon>Fungi</taxon>
        <taxon>Dikarya</taxon>
        <taxon>Ascomycota</taxon>
        <taxon>Pezizomycotina</taxon>
        <taxon>Dothideomycetes</taxon>
        <taxon>Pleosporomycetidae</taxon>
        <taxon>Pleosporales</taxon>
        <taxon>Pleosporineae</taxon>
        <taxon>Phaeosphaeriaceae</taxon>
        <taxon>Parastagonospora</taxon>
    </lineage>
</organism>
<dbReference type="KEGG" id="pno:SNOG_00040"/>
<sequence length="326" mass="36751">MHYLMDDFASTTSTTTVQARRSRPRPLTVVVPGRLRLPVAPPSPLFGGANEHISAEPFPEFVDPCPPVKAEPLHCILHCEDNVCKRMVAGDIPMPSCRCGDDVDQFSPRVNTPMIKGPAISLGDTIFETILESASYMEAGQAMEIQRDDVRVLLEQFESIVMRRALANEEFMAIVRGHATYRPEAVAHDRVVHYLFELLSMYFERTMRDVDSRKVTADNLCAELKVYLYTGLADWMFRYSNRFEFDEIMKEFHDDGRILLEIANFGMTGAVSKLWTECLDDVVRLFVWRHVQTAKAKASFKICIAGISVLGVYSITAGIAGLLGFW</sequence>
<dbReference type="AlphaFoldDB" id="A0A7U2EPE5"/>
<keyword evidence="2" id="KW-0812">Transmembrane</keyword>
<dbReference type="OrthoDB" id="3797209at2759"/>